<organism evidence="2 3">
    <name type="scientific">Amaricoccus solimangrovi</name>
    <dbReference type="NCBI Taxonomy" id="2589815"/>
    <lineage>
        <taxon>Bacteria</taxon>
        <taxon>Pseudomonadati</taxon>
        <taxon>Pseudomonadota</taxon>
        <taxon>Alphaproteobacteria</taxon>
        <taxon>Rhodobacterales</taxon>
        <taxon>Paracoccaceae</taxon>
        <taxon>Amaricoccus</taxon>
    </lineage>
</organism>
<evidence type="ECO:0000256" key="1">
    <source>
        <dbReference type="SAM" id="MobiDB-lite"/>
    </source>
</evidence>
<proteinExistence type="predicted"/>
<reference evidence="2 3" key="1">
    <citation type="submission" date="2019-06" db="EMBL/GenBank/DDBJ databases">
        <title>A novel bacterium of genus Amaricoccus, isolated from marine sediment.</title>
        <authorList>
            <person name="Huang H."/>
            <person name="Mo K."/>
            <person name="Hu Y."/>
        </authorList>
    </citation>
    <scope>NUCLEOTIDE SEQUENCE [LARGE SCALE GENOMIC DNA]</scope>
    <source>
        <strain evidence="2 3">HB172011</strain>
    </source>
</reference>
<feature type="region of interest" description="Disordered" evidence="1">
    <location>
        <begin position="1"/>
        <end position="41"/>
    </location>
</feature>
<gene>
    <name evidence="2" type="ORF">FJM51_06040</name>
</gene>
<dbReference type="EMBL" id="VFRP01000003">
    <property type="protein sequence ID" value="TPE52731.1"/>
    <property type="molecule type" value="Genomic_DNA"/>
</dbReference>
<dbReference type="AlphaFoldDB" id="A0A501WZW0"/>
<dbReference type="OrthoDB" id="7874630at2"/>
<dbReference type="Pfam" id="PF13469">
    <property type="entry name" value="Sulfotransfer_3"/>
    <property type="match status" value="1"/>
</dbReference>
<accession>A0A501WZW0</accession>
<keyword evidence="2" id="KW-0808">Transferase</keyword>
<dbReference type="InterPro" id="IPR027417">
    <property type="entry name" value="P-loop_NTPase"/>
</dbReference>
<feature type="compositionally biased region" description="Basic and acidic residues" evidence="1">
    <location>
        <begin position="1"/>
        <end position="10"/>
    </location>
</feature>
<name>A0A501WZW0_9RHOB</name>
<dbReference type="Proteomes" id="UP000319255">
    <property type="component" value="Unassembled WGS sequence"/>
</dbReference>
<dbReference type="Gene3D" id="3.40.50.300">
    <property type="entry name" value="P-loop containing nucleotide triphosphate hydrolases"/>
    <property type="match status" value="1"/>
</dbReference>
<evidence type="ECO:0000313" key="3">
    <source>
        <dbReference type="Proteomes" id="UP000319255"/>
    </source>
</evidence>
<keyword evidence="3" id="KW-1185">Reference proteome</keyword>
<sequence>MFPARRECNLRHPGRPAPRDGSRSSSPGSLPSEIRGGPRGFRDRVDALARNRPQWRRSTCARRGDWRVSGAGPVFILGLQRGGTNQPLNIFRSHPATLWPQGEFHEPFRPRTLRKEPLRQARKLLRYAPIWLTRGDVLNLDAPLRRERPLRGLAGRALRAGLADSVRANAGKIASYKAVLRERGFYSDDLPPDRMVVKVMNYNVGLVPDLLELYPDARFVGVIRDGRGVCEGQMARRAGVAQATALYDRFGRWLMEYEAAGLPVRTWRFEDLLADPWKVSLEMFGFCGLDPNRTRGVMLQDKHRIMDGDRIVGIEKINRCYTFAEMAGHMRADANATSLARLDPAARAEIEARCGEVLRHFGYLPDASATPAAPVPPEPERVTG</sequence>
<dbReference type="SUPFAM" id="SSF52540">
    <property type="entry name" value="P-loop containing nucleoside triphosphate hydrolases"/>
    <property type="match status" value="1"/>
</dbReference>
<evidence type="ECO:0000313" key="2">
    <source>
        <dbReference type="EMBL" id="TPE52731.1"/>
    </source>
</evidence>
<dbReference type="GO" id="GO:0016740">
    <property type="term" value="F:transferase activity"/>
    <property type="evidence" value="ECO:0007669"/>
    <property type="project" value="UniProtKB-KW"/>
</dbReference>
<comment type="caution">
    <text evidence="2">The sequence shown here is derived from an EMBL/GenBank/DDBJ whole genome shotgun (WGS) entry which is preliminary data.</text>
</comment>
<protein>
    <submittedName>
        <fullName evidence="2">Sulfotransferase</fullName>
    </submittedName>
</protein>
<feature type="compositionally biased region" description="Low complexity" evidence="1">
    <location>
        <begin position="23"/>
        <end position="32"/>
    </location>
</feature>